<feature type="region of interest" description="Disordered" evidence="3">
    <location>
        <begin position="46"/>
        <end position="174"/>
    </location>
</feature>
<dbReference type="SUPFAM" id="SSF50044">
    <property type="entry name" value="SH3-domain"/>
    <property type="match status" value="1"/>
</dbReference>
<evidence type="ECO:0000259" key="4">
    <source>
        <dbReference type="PROSITE" id="PS50002"/>
    </source>
</evidence>
<evidence type="ECO:0000313" key="6">
    <source>
        <dbReference type="EMBL" id="GIX88978.1"/>
    </source>
</evidence>
<dbReference type="SMART" id="SM00233">
    <property type="entry name" value="PH"/>
    <property type="match status" value="1"/>
</dbReference>
<dbReference type="SMART" id="SM00326">
    <property type="entry name" value="SH3"/>
    <property type="match status" value="1"/>
</dbReference>
<feature type="compositionally biased region" description="Polar residues" evidence="3">
    <location>
        <begin position="1162"/>
        <end position="1173"/>
    </location>
</feature>
<dbReference type="EMBL" id="BPLQ01002116">
    <property type="protein sequence ID" value="GIX88978.1"/>
    <property type="molecule type" value="Genomic_DNA"/>
</dbReference>
<dbReference type="PANTHER" id="PTHR12845">
    <property type="entry name" value="GUANINE NUCLEOTIDE EXCHANGE FACTOR"/>
    <property type="match status" value="1"/>
</dbReference>
<feature type="region of interest" description="Disordered" evidence="3">
    <location>
        <begin position="974"/>
        <end position="1030"/>
    </location>
</feature>
<feature type="compositionally biased region" description="Polar residues" evidence="3">
    <location>
        <begin position="845"/>
        <end position="861"/>
    </location>
</feature>
<feature type="compositionally biased region" description="Polar residues" evidence="3">
    <location>
        <begin position="117"/>
        <end position="132"/>
    </location>
</feature>
<feature type="region of interest" description="Disordered" evidence="3">
    <location>
        <begin position="1"/>
        <end position="24"/>
    </location>
</feature>
<feature type="compositionally biased region" description="Low complexity" evidence="3">
    <location>
        <begin position="1000"/>
        <end position="1010"/>
    </location>
</feature>
<dbReference type="SUPFAM" id="SSF50729">
    <property type="entry name" value="PH domain-like"/>
    <property type="match status" value="1"/>
</dbReference>
<dbReference type="CDD" id="cd11793">
    <property type="entry name" value="SH3_ephexin1_like"/>
    <property type="match status" value="1"/>
</dbReference>
<feature type="region of interest" description="Disordered" evidence="3">
    <location>
        <begin position="1333"/>
        <end position="1358"/>
    </location>
</feature>
<feature type="region of interest" description="Disordered" evidence="3">
    <location>
        <begin position="1151"/>
        <end position="1211"/>
    </location>
</feature>
<feature type="compositionally biased region" description="Polar residues" evidence="3">
    <location>
        <begin position="304"/>
        <end position="319"/>
    </location>
</feature>
<dbReference type="Proteomes" id="UP001054837">
    <property type="component" value="Unassembled WGS sequence"/>
</dbReference>
<feature type="compositionally biased region" description="Basic and acidic residues" evidence="3">
    <location>
        <begin position="622"/>
        <end position="644"/>
    </location>
</feature>
<feature type="compositionally biased region" description="Polar residues" evidence="3">
    <location>
        <begin position="370"/>
        <end position="379"/>
    </location>
</feature>
<feature type="compositionally biased region" description="Low complexity" evidence="3">
    <location>
        <begin position="288"/>
        <end position="299"/>
    </location>
</feature>
<feature type="compositionally biased region" description="Polar residues" evidence="3">
    <location>
        <begin position="235"/>
        <end position="258"/>
    </location>
</feature>
<dbReference type="InterPro" id="IPR001452">
    <property type="entry name" value="SH3_domain"/>
</dbReference>
<evidence type="ECO:0000256" key="3">
    <source>
        <dbReference type="SAM" id="MobiDB-lite"/>
    </source>
</evidence>
<feature type="region of interest" description="Disordered" evidence="3">
    <location>
        <begin position="426"/>
        <end position="448"/>
    </location>
</feature>
<dbReference type="InterPro" id="IPR011993">
    <property type="entry name" value="PH-like_dom_sf"/>
</dbReference>
<feature type="region of interest" description="Disordered" evidence="3">
    <location>
        <begin position="551"/>
        <end position="584"/>
    </location>
</feature>
<feature type="compositionally biased region" description="Polar residues" evidence="3">
    <location>
        <begin position="915"/>
        <end position="939"/>
    </location>
</feature>
<dbReference type="CDD" id="cd00160">
    <property type="entry name" value="RhoGEF"/>
    <property type="match status" value="1"/>
</dbReference>
<feature type="compositionally biased region" description="Polar residues" evidence="3">
    <location>
        <begin position="8"/>
        <end position="24"/>
    </location>
</feature>
<dbReference type="Gene3D" id="2.30.30.40">
    <property type="entry name" value="SH3 Domains"/>
    <property type="match status" value="1"/>
</dbReference>
<feature type="compositionally biased region" description="Basic and acidic residues" evidence="3">
    <location>
        <begin position="1011"/>
        <end position="1030"/>
    </location>
</feature>
<dbReference type="InterPro" id="IPR001849">
    <property type="entry name" value="PH_domain"/>
</dbReference>
<accession>A0AAV4NW67</accession>
<feature type="region of interest" description="Disordered" evidence="3">
    <location>
        <begin position="882"/>
        <end position="939"/>
    </location>
</feature>
<dbReference type="SUPFAM" id="SSF48065">
    <property type="entry name" value="DBL homology domain (DH-domain)"/>
    <property type="match status" value="1"/>
</dbReference>
<dbReference type="PROSITE" id="PS50010">
    <property type="entry name" value="DH_2"/>
    <property type="match status" value="1"/>
</dbReference>
<feature type="compositionally biased region" description="Polar residues" evidence="3">
    <location>
        <begin position="732"/>
        <end position="751"/>
    </location>
</feature>
<feature type="region of interest" description="Disordered" evidence="3">
    <location>
        <begin position="288"/>
        <end position="412"/>
    </location>
</feature>
<dbReference type="InterPro" id="IPR047270">
    <property type="entry name" value="PH_ephexin"/>
</dbReference>
<keyword evidence="1 2" id="KW-0728">SH3 domain</keyword>
<keyword evidence="7" id="KW-1185">Reference proteome</keyword>
<dbReference type="Pfam" id="PF00621">
    <property type="entry name" value="RhoGEF"/>
    <property type="match status" value="1"/>
</dbReference>
<feature type="region of interest" description="Disordered" evidence="3">
    <location>
        <begin position="622"/>
        <end position="670"/>
    </location>
</feature>
<feature type="region of interest" description="Disordered" evidence="3">
    <location>
        <begin position="840"/>
        <end position="861"/>
    </location>
</feature>
<dbReference type="Pfam" id="PF00018">
    <property type="entry name" value="SH3_1"/>
    <property type="match status" value="1"/>
</dbReference>
<proteinExistence type="predicted"/>
<feature type="compositionally biased region" description="Low complexity" evidence="3">
    <location>
        <begin position="321"/>
        <end position="364"/>
    </location>
</feature>
<protein>
    <submittedName>
        <fullName evidence="6">Rho guanine nucleotide exchange factor 16</fullName>
    </submittedName>
</protein>
<evidence type="ECO:0000256" key="1">
    <source>
        <dbReference type="ARBA" id="ARBA00022443"/>
    </source>
</evidence>
<feature type="region of interest" description="Disordered" evidence="3">
    <location>
        <begin position="689"/>
        <end position="751"/>
    </location>
</feature>
<dbReference type="InterPro" id="IPR047271">
    <property type="entry name" value="Ephexin-like"/>
</dbReference>
<feature type="domain" description="DH" evidence="5">
    <location>
        <begin position="1401"/>
        <end position="1589"/>
    </location>
</feature>
<evidence type="ECO:0000313" key="7">
    <source>
        <dbReference type="Proteomes" id="UP001054837"/>
    </source>
</evidence>
<dbReference type="CDD" id="cd01221">
    <property type="entry name" value="PH_ephexin"/>
    <property type="match status" value="1"/>
</dbReference>
<dbReference type="GO" id="GO:0005085">
    <property type="term" value="F:guanyl-nucleotide exchange factor activity"/>
    <property type="evidence" value="ECO:0007669"/>
    <property type="project" value="InterPro"/>
</dbReference>
<comment type="caution">
    <text evidence="6">The sequence shown here is derived from an EMBL/GenBank/DDBJ whole genome shotgun (WGS) entry which is preliminary data.</text>
</comment>
<dbReference type="PROSITE" id="PS50002">
    <property type="entry name" value="SH3"/>
    <property type="match status" value="1"/>
</dbReference>
<feature type="compositionally biased region" description="Basic residues" evidence="3">
    <location>
        <begin position="901"/>
        <end position="912"/>
    </location>
</feature>
<gene>
    <name evidence="6" type="primary">ARHGEF16</name>
    <name evidence="6" type="ORF">CDAR_421061</name>
</gene>
<dbReference type="InterPro" id="IPR036028">
    <property type="entry name" value="SH3-like_dom_sf"/>
</dbReference>
<evidence type="ECO:0000259" key="5">
    <source>
        <dbReference type="PROSITE" id="PS50010"/>
    </source>
</evidence>
<feature type="region of interest" description="Disordered" evidence="3">
    <location>
        <begin position="211"/>
        <end position="258"/>
    </location>
</feature>
<dbReference type="PANTHER" id="PTHR12845:SF5">
    <property type="entry name" value="EPHEXIN, ISOFORM D"/>
    <property type="match status" value="1"/>
</dbReference>
<feature type="compositionally biased region" description="Low complexity" evidence="3">
    <location>
        <begin position="890"/>
        <end position="899"/>
    </location>
</feature>
<dbReference type="Gene3D" id="2.30.29.30">
    <property type="entry name" value="Pleckstrin-homology domain (PH domain)/Phosphotyrosine-binding domain (PTB)"/>
    <property type="match status" value="1"/>
</dbReference>
<dbReference type="FunFam" id="1.20.900.10:FF:000007">
    <property type="entry name" value="rho guanine nucleotide exchange factor 19"/>
    <property type="match status" value="1"/>
</dbReference>
<dbReference type="SMART" id="SM00325">
    <property type="entry name" value="RhoGEF"/>
    <property type="match status" value="1"/>
</dbReference>
<feature type="compositionally biased region" description="Low complexity" evidence="3">
    <location>
        <begin position="558"/>
        <end position="572"/>
    </location>
</feature>
<feature type="compositionally biased region" description="Polar residues" evidence="3">
    <location>
        <begin position="61"/>
        <end position="98"/>
    </location>
</feature>
<dbReference type="Gene3D" id="1.20.900.10">
    <property type="entry name" value="Dbl homology (DH) domain"/>
    <property type="match status" value="1"/>
</dbReference>
<feature type="compositionally biased region" description="Basic and acidic residues" evidence="3">
    <location>
        <begin position="214"/>
        <end position="234"/>
    </location>
</feature>
<dbReference type="InterPro" id="IPR035899">
    <property type="entry name" value="DBL_dom_sf"/>
</dbReference>
<name>A0AAV4NW67_9ARAC</name>
<sequence>MKSYLTEADNTADTSHPTPSTSRQPFKILQNLQQYHSHLMSKMASSAALRSVTNRQRRPDSSSSVLQKNSKILESSNTPRTKISSASSAQKNILNTRTVSKHAATNIKKQDADLSSKTEASNSVGSLTSSPKWSHIKNKFENGPSVEKNKLSRTTSLNSEENDDSRIQPSASKSLNSLVPEVKLSVGKNGIAGKKRDTEISLNCENRATATKLKGSDDKSKLDSRGVKNVRKDGSNSPKNSYGNIPKTNGSHLKSSKNSQLNIPVIKSSHLSSSSKSSQLHKSLANSSVSLSSNSSMNSEIEDTSSTVSCNSPKNSLLNIPSACATTSSRSSSPKSSTSNIPRSNSPKNSLSNLSANVSSLHSVLDSKRNTQVNKSSCGPNRKADNKPKQTTTQSSVRQSEPTKNSLLSEKDRILLNNVSNINKTCRVSTSTSKQISSSDVASDKNSASENVEKIRDLVKNSPRRPKQCGWKKRLAKWIKKSDTESKATVQSKVACLRSKFLEGNKEMALPLAKSVTSNNVPANISQSRPLAKSSTTSSICEKTFMGDLNNKLKDGGNKQSDSNKSGDNSNKVPQNNMHLKRNSVDSDAKLNIVQRAILSYEGNLTLLSPETQRRLKLVNEKVKAQTDDDKIIKSKIHNGDTKRSKSATTSQESSGFKKPANKSAVGEPLLPTRDFLARYQLMNKEKRNSSLFAQEKSNSEQKKDSISIKASRSNKFEEKKNTKEQTEKNTAGNSKSSISNKSEVPSGKQNQQNLILNLSENRISLKSSDSQGSSSLLLPNSSFLWRRSTTTCSELSKSSTTSSASLTSSDYRNYYDAQNYYSTLDLEIEKRSEISEEPIYIESQDSNSSENYYTSDSGTYQNIVPKESFKKKKESFGDWTDLSDEENVRSSVSSNQSSTLKRKKNKRHVNHRNSQNASETKKQQQMNDTISFTDSNDTLINDQIENESTFEMPDSNHFYEPVYESLGNYLLNQDDQDDENCSLSLSPDDRDDRDFLQCSLSSLESAESAKQGKEENGAPSKNSDKSNDDKKSIYKISQLKRHLSWTKNDIRLELSSKFNKIKIKKNGQNSTHIGVKVQEHDSANTSPKKKTFIKCIFRQKSASSIPIKRSPSPKKEGALFYVHLSMGQEKQRPYSDSVVTDNATKAIEESLINKSEKPSEASVQCNTKTGQQRPRFRKVASGPSVQRPKTPPPLPPTANHTSTNKASKEIKSLDNSNDIPYADFDSHLYTCLDPDYFQLGNGNYSLNYEDVFPSASNDRFSESILKEDLTKQSESKSEKFHVPNSKADDLNLPLSTKFQSELLKSPFEEEPLYQFYQKDVQQRATLWYSADGSESDFEDDSSSKFSDPEFQPSTKPPVLQSQMSAMDLVHGEGGQRTLWCEVPEVIQSGILKTISSKDRKIQEAMFEVITSEASYLKSLNFLFEHFVQCPEFSGSETNILNKLERRILFSDIQPVKDVSAHLLADLEKRWLENIVLSNICDIIYEHASKYFSVYVKYCSNQLYQERLLRELKEKRSEFVAVLKRLESNPVCQGLDMHSFLMLPMQRITRLPLLIDAIFHRLSPDCSIYDSCKMALATVNKLVADCNEGARKMERMEEMLVISQQLDFKDCKGFALLSGSRWLVKKGELVQLLLDNSSRRTFGRSSRWCKIQLYLFLFTDMLVVTRKKSDDCYSVVDFCPRNMLQVLPVDECKPAMPMRLPSSYRNLFQMIMLNNKEGKTVEMVLSCLLESDRTRWMDAMTPAKSENPDEKIYEEWDSAQFQCTHAYNAQQPDELSLEEADVVNVFKKMSDGWLEGERIRDGVRGWFPSSHAVEIITSHVRARNLRQRYRLLMLSQNYLEEQYKAQVMQAKK</sequence>
<feature type="compositionally biased region" description="Polar residues" evidence="3">
    <location>
        <begin position="389"/>
        <end position="408"/>
    </location>
</feature>
<organism evidence="6 7">
    <name type="scientific">Caerostris darwini</name>
    <dbReference type="NCBI Taxonomy" id="1538125"/>
    <lineage>
        <taxon>Eukaryota</taxon>
        <taxon>Metazoa</taxon>
        <taxon>Ecdysozoa</taxon>
        <taxon>Arthropoda</taxon>
        <taxon>Chelicerata</taxon>
        <taxon>Arachnida</taxon>
        <taxon>Araneae</taxon>
        <taxon>Araneomorphae</taxon>
        <taxon>Entelegynae</taxon>
        <taxon>Araneoidea</taxon>
        <taxon>Araneidae</taxon>
        <taxon>Caerostris</taxon>
    </lineage>
</organism>
<feature type="domain" description="SH3" evidence="4">
    <location>
        <begin position="1756"/>
        <end position="1817"/>
    </location>
</feature>
<dbReference type="InterPro" id="IPR000219">
    <property type="entry name" value="DH_dom"/>
</dbReference>
<reference evidence="6 7" key="1">
    <citation type="submission" date="2021-06" db="EMBL/GenBank/DDBJ databases">
        <title>Caerostris darwini draft genome.</title>
        <authorList>
            <person name="Kono N."/>
            <person name="Arakawa K."/>
        </authorList>
    </citation>
    <scope>NUCLEOTIDE SEQUENCE [LARGE SCALE GENOMIC DNA]</scope>
</reference>
<evidence type="ECO:0000256" key="2">
    <source>
        <dbReference type="PROSITE-ProRule" id="PRU00192"/>
    </source>
</evidence>
<feature type="compositionally biased region" description="Basic and acidic residues" evidence="3">
    <location>
        <begin position="715"/>
        <end position="728"/>
    </location>
</feature>
<feature type="compositionally biased region" description="Basic and acidic residues" evidence="3">
    <location>
        <begin position="698"/>
        <end position="707"/>
    </location>
</feature>
<feature type="compositionally biased region" description="Low complexity" evidence="3">
    <location>
        <begin position="429"/>
        <end position="439"/>
    </location>
</feature>